<dbReference type="EMBL" id="JAGGKT010000003">
    <property type="protein sequence ID" value="MBP1931591.1"/>
    <property type="molecule type" value="Genomic_DNA"/>
</dbReference>
<name>A0ABS4GMY3_9BACL</name>
<keyword evidence="2" id="KW-1185">Reference proteome</keyword>
<comment type="caution">
    <text evidence="1">The sequence shown here is derived from an EMBL/GenBank/DDBJ whole genome shotgun (WGS) entry which is preliminary data.</text>
</comment>
<dbReference type="Proteomes" id="UP001519343">
    <property type="component" value="Unassembled WGS sequence"/>
</dbReference>
<proteinExistence type="predicted"/>
<reference evidence="1 2" key="1">
    <citation type="submission" date="2021-03" db="EMBL/GenBank/DDBJ databases">
        <title>Genomic Encyclopedia of Type Strains, Phase IV (KMG-IV): sequencing the most valuable type-strain genomes for metagenomic binning, comparative biology and taxonomic classification.</title>
        <authorList>
            <person name="Goeker M."/>
        </authorList>
    </citation>
    <scope>NUCLEOTIDE SEQUENCE [LARGE SCALE GENOMIC DNA]</scope>
    <source>
        <strain evidence="1 2">DSM 24738</strain>
    </source>
</reference>
<organism evidence="1 2">
    <name type="scientific">Ammoniphilus resinae</name>
    <dbReference type="NCBI Taxonomy" id="861532"/>
    <lineage>
        <taxon>Bacteria</taxon>
        <taxon>Bacillati</taxon>
        <taxon>Bacillota</taxon>
        <taxon>Bacilli</taxon>
        <taxon>Bacillales</taxon>
        <taxon>Paenibacillaceae</taxon>
        <taxon>Aneurinibacillus group</taxon>
        <taxon>Ammoniphilus</taxon>
    </lineage>
</organism>
<gene>
    <name evidence="1" type="ORF">J2Z37_001592</name>
</gene>
<protein>
    <submittedName>
        <fullName evidence="1">Rubrerythrin</fullName>
    </submittedName>
</protein>
<evidence type="ECO:0000313" key="2">
    <source>
        <dbReference type="Proteomes" id="UP001519343"/>
    </source>
</evidence>
<accession>A0ABS4GMY3</accession>
<sequence length="42" mass="4907">MMITCNDCGKLHEGKEIGTYWICEDCNFLPEQEDDNEGLQRK</sequence>
<evidence type="ECO:0000313" key="1">
    <source>
        <dbReference type="EMBL" id="MBP1931591.1"/>
    </source>
</evidence>